<organism evidence="2 3">
    <name type="scientific">Sphagnum troendelagicum</name>
    <dbReference type="NCBI Taxonomy" id="128251"/>
    <lineage>
        <taxon>Eukaryota</taxon>
        <taxon>Viridiplantae</taxon>
        <taxon>Streptophyta</taxon>
        <taxon>Embryophyta</taxon>
        <taxon>Bryophyta</taxon>
        <taxon>Sphagnophytina</taxon>
        <taxon>Sphagnopsida</taxon>
        <taxon>Sphagnales</taxon>
        <taxon>Sphagnaceae</taxon>
        <taxon>Sphagnum</taxon>
    </lineage>
</organism>
<gene>
    <name evidence="2" type="ORF">CSSPTR1EN2_LOCUS19952</name>
</gene>
<reference evidence="2" key="1">
    <citation type="submission" date="2024-02" db="EMBL/GenBank/DDBJ databases">
        <authorList>
            <consortium name="ELIXIR-Norway"/>
            <consortium name="Elixir Norway"/>
        </authorList>
    </citation>
    <scope>NUCLEOTIDE SEQUENCE</scope>
</reference>
<name>A0ABP0UXX1_9BRYO</name>
<evidence type="ECO:0000313" key="3">
    <source>
        <dbReference type="Proteomes" id="UP001497512"/>
    </source>
</evidence>
<proteinExistence type="predicted"/>
<accession>A0ABP0UXX1</accession>
<feature type="region of interest" description="Disordered" evidence="1">
    <location>
        <begin position="1"/>
        <end position="36"/>
    </location>
</feature>
<evidence type="ECO:0000313" key="2">
    <source>
        <dbReference type="EMBL" id="CAK9229876.1"/>
    </source>
</evidence>
<dbReference type="EMBL" id="OZ019898">
    <property type="protein sequence ID" value="CAK9229876.1"/>
    <property type="molecule type" value="Genomic_DNA"/>
</dbReference>
<dbReference type="Proteomes" id="UP001497512">
    <property type="component" value="Chromosome 6"/>
</dbReference>
<feature type="compositionally biased region" description="Basic residues" evidence="1">
    <location>
        <begin position="1"/>
        <end position="14"/>
    </location>
</feature>
<evidence type="ECO:0000256" key="1">
    <source>
        <dbReference type="SAM" id="MobiDB-lite"/>
    </source>
</evidence>
<protein>
    <submittedName>
        <fullName evidence="2">Uncharacterized protein</fullName>
    </submittedName>
</protein>
<sequence>MSPSTRPKRNRQRNKIQIPCKPRRTTHSLPQKECPPSLAYEPSAQVENNLGLRTMLLPAYSFDIQVSVAFLGLVLYTEHGVQSIMLAYAVIN</sequence>
<keyword evidence="3" id="KW-1185">Reference proteome</keyword>